<evidence type="ECO:0000313" key="5">
    <source>
        <dbReference type="EMBL" id="RMO64479.1"/>
    </source>
</evidence>
<comment type="cofactor">
    <cofactor evidence="1">
        <name>pantetheine 4'-phosphate</name>
        <dbReference type="ChEBI" id="CHEBI:47942"/>
    </cofactor>
</comment>
<gene>
    <name evidence="5" type="ORF">ALQ37_05111</name>
</gene>
<organism evidence="5 6">
    <name type="scientific">Pseudomonas syringae pv. aptata</name>
    <dbReference type="NCBI Taxonomy" id="83167"/>
    <lineage>
        <taxon>Bacteria</taxon>
        <taxon>Pseudomonadati</taxon>
        <taxon>Pseudomonadota</taxon>
        <taxon>Gammaproteobacteria</taxon>
        <taxon>Pseudomonadales</taxon>
        <taxon>Pseudomonadaceae</taxon>
        <taxon>Pseudomonas</taxon>
        <taxon>Pseudomonas syringae</taxon>
    </lineage>
</organism>
<comment type="caution">
    <text evidence="5">The sequence shown here is derived from an EMBL/GenBank/DDBJ whole genome shotgun (WGS) entry which is preliminary data.</text>
</comment>
<dbReference type="AlphaFoldDB" id="A0A3M3X3G2"/>
<dbReference type="PANTHER" id="PTHR44845">
    <property type="entry name" value="CARRIER DOMAIN-CONTAINING PROTEIN"/>
    <property type="match status" value="1"/>
</dbReference>
<evidence type="ECO:0000259" key="4">
    <source>
        <dbReference type="Pfam" id="PF00501"/>
    </source>
</evidence>
<feature type="domain" description="AMP-dependent synthetase/ligase" evidence="4">
    <location>
        <begin position="1"/>
        <end position="194"/>
    </location>
</feature>
<dbReference type="Gene3D" id="3.40.50.980">
    <property type="match status" value="1"/>
</dbReference>
<keyword evidence="2" id="KW-0596">Phosphopantetheine</keyword>
<evidence type="ECO:0000256" key="3">
    <source>
        <dbReference type="ARBA" id="ARBA00022553"/>
    </source>
</evidence>
<feature type="non-terminal residue" evidence="5">
    <location>
        <position position="220"/>
    </location>
</feature>
<keyword evidence="3" id="KW-0597">Phosphoprotein</keyword>
<dbReference type="FunFam" id="3.40.50.980:FF:000002">
    <property type="entry name" value="Enterobactin synthetase component F"/>
    <property type="match status" value="1"/>
</dbReference>
<dbReference type="Proteomes" id="UP000274541">
    <property type="component" value="Unassembled WGS sequence"/>
</dbReference>
<dbReference type="SUPFAM" id="SSF56801">
    <property type="entry name" value="Acetyl-CoA synthetase-like"/>
    <property type="match status" value="1"/>
</dbReference>
<dbReference type="Pfam" id="PF00501">
    <property type="entry name" value="AMP-binding"/>
    <property type="match status" value="1"/>
</dbReference>
<dbReference type="InterPro" id="IPR000873">
    <property type="entry name" value="AMP-dep_synth/lig_dom"/>
</dbReference>
<evidence type="ECO:0000256" key="2">
    <source>
        <dbReference type="ARBA" id="ARBA00022450"/>
    </source>
</evidence>
<proteinExistence type="predicted"/>
<protein>
    <submittedName>
        <fullName evidence="5">Amino acid adenylation</fullName>
    </submittedName>
</protein>
<dbReference type="Gene3D" id="2.30.38.10">
    <property type="entry name" value="Luciferase, Domain 3"/>
    <property type="match status" value="1"/>
</dbReference>
<dbReference type="PANTHER" id="PTHR44845:SF7">
    <property type="entry name" value="PLIPASTATIN SYNTHASE SUBUNIT D"/>
    <property type="match status" value="1"/>
</dbReference>
<evidence type="ECO:0000313" key="6">
    <source>
        <dbReference type="Proteomes" id="UP000274541"/>
    </source>
</evidence>
<sequence length="220" mass="24889">MIEHRAIVNRLLWAQDQYRLSREDRVLQKTPFGFDVSVWEFFLPLLAGAQLVIARPGGHQDPEYLAELIADSGVTILHFVPSMLQSFLNQAGPLACSTLRQVFCSGEALPYSLLKHFEQRFAHVQLHNLYGPTEAAVDVTYWHCVPDLHAGIVPIGRPVANTRMYLLDPHMQPVPVGVCGEIYIAGVQLARGYLNRDELTAERFVKDRFSNDPTARMYRS</sequence>
<accession>A0A3M3X3G2</accession>
<evidence type="ECO:0000256" key="1">
    <source>
        <dbReference type="ARBA" id="ARBA00001957"/>
    </source>
</evidence>
<reference evidence="5 6" key="1">
    <citation type="submission" date="2018-08" db="EMBL/GenBank/DDBJ databases">
        <title>Recombination of ecologically and evolutionarily significant loci maintains genetic cohesion in the Pseudomonas syringae species complex.</title>
        <authorList>
            <person name="Dillon M."/>
            <person name="Thakur S."/>
            <person name="Almeida R.N.D."/>
            <person name="Weir B.S."/>
            <person name="Guttman D.S."/>
        </authorList>
    </citation>
    <scope>NUCLEOTIDE SEQUENCE [LARGE SCALE GENOMIC DNA]</scope>
    <source>
        <strain evidence="5 6">ICMP 4388</strain>
    </source>
</reference>
<dbReference type="EMBL" id="RBPX01000201">
    <property type="protein sequence ID" value="RMO64479.1"/>
    <property type="molecule type" value="Genomic_DNA"/>
</dbReference>
<name>A0A3M3X3G2_PSEAP</name>